<dbReference type="InterPro" id="IPR017441">
    <property type="entry name" value="Protein_kinase_ATP_BS"/>
</dbReference>
<dbReference type="PANTHER" id="PTHR43289:SF34">
    <property type="entry name" value="SERINE_THREONINE-PROTEIN KINASE YBDM-RELATED"/>
    <property type="match status" value="1"/>
</dbReference>
<protein>
    <submittedName>
        <fullName evidence="7">Protein kinase</fullName>
    </submittedName>
</protein>
<dbReference type="SUPFAM" id="SSF48452">
    <property type="entry name" value="TPR-like"/>
    <property type="match status" value="2"/>
</dbReference>
<keyword evidence="8" id="KW-1185">Reference proteome</keyword>
<evidence type="ECO:0000256" key="2">
    <source>
        <dbReference type="ARBA" id="ARBA00022741"/>
    </source>
</evidence>
<keyword evidence="2 5" id="KW-0547">Nucleotide-binding</keyword>
<dbReference type="RefSeq" id="WP_394511573.1">
    <property type="nucleotide sequence ID" value="NZ_JBIGHX010000004.1"/>
</dbReference>
<dbReference type="Gene3D" id="1.25.40.10">
    <property type="entry name" value="Tetratricopeptide repeat domain"/>
    <property type="match status" value="2"/>
</dbReference>
<evidence type="ECO:0000259" key="6">
    <source>
        <dbReference type="PROSITE" id="PS50011"/>
    </source>
</evidence>
<feature type="domain" description="Protein kinase" evidence="6">
    <location>
        <begin position="93"/>
        <end position="378"/>
    </location>
</feature>
<keyword evidence="1" id="KW-0808">Transferase</keyword>
<evidence type="ECO:0000256" key="1">
    <source>
        <dbReference type="ARBA" id="ARBA00022679"/>
    </source>
</evidence>
<comment type="caution">
    <text evidence="7">The sequence shown here is derived from an EMBL/GenBank/DDBJ whole genome shotgun (WGS) entry which is preliminary data.</text>
</comment>
<dbReference type="CDD" id="cd14014">
    <property type="entry name" value="STKc_PknB_like"/>
    <property type="match status" value="1"/>
</dbReference>
<feature type="binding site" evidence="5">
    <location>
        <position position="124"/>
    </location>
    <ligand>
        <name>ATP</name>
        <dbReference type="ChEBI" id="CHEBI:30616"/>
    </ligand>
</feature>
<dbReference type="InterPro" id="IPR008271">
    <property type="entry name" value="Ser/Thr_kinase_AS"/>
</dbReference>
<proteinExistence type="predicted"/>
<dbReference type="GO" id="GO:0016301">
    <property type="term" value="F:kinase activity"/>
    <property type="evidence" value="ECO:0007669"/>
    <property type="project" value="UniProtKB-KW"/>
</dbReference>
<organism evidence="7 8">
    <name type="scientific">Pelomonas lactea</name>
    <dbReference type="NCBI Taxonomy" id="3299030"/>
    <lineage>
        <taxon>Bacteria</taxon>
        <taxon>Pseudomonadati</taxon>
        <taxon>Pseudomonadota</taxon>
        <taxon>Betaproteobacteria</taxon>
        <taxon>Burkholderiales</taxon>
        <taxon>Sphaerotilaceae</taxon>
        <taxon>Roseateles</taxon>
    </lineage>
</organism>
<accession>A0ABW7GL52</accession>
<dbReference type="PANTHER" id="PTHR43289">
    <property type="entry name" value="MITOGEN-ACTIVATED PROTEIN KINASE KINASE KINASE 20-RELATED"/>
    <property type="match status" value="1"/>
</dbReference>
<dbReference type="InterPro" id="IPR000719">
    <property type="entry name" value="Prot_kinase_dom"/>
</dbReference>
<name>A0ABW7GL52_9BURK</name>
<sequence length="903" mass="98549">MAVLDRQRWLSLSPLLDELLDLAPPARAERLAALQADDADTADQLRRLLAQADALDAEGFMSEPVVAQWQEALAAVPDDEAPPDLAGQALGPYVLERQLGQGGMGTVWLARRADGRFEGQVAVKFLTTGLLGRGDAGRFAREGEILARLSHPHIARLLDAGLHEGRQPYLVLEYVDGRPIDAYCRVRQLGVQERVRLFLDVLAAVAHAHARLILHRDLKPSNILVTEQGDVKLLDFGIAKLLADATQASQGAAATELTQRAGSAFTPQFAAPEQVQQADVTTATDVYALGVLLYLLLGGRHPTADDTQTQLDRLKAVVELVPKRLSDVAVDHEDDAIARQARELRGDLDTIIAKALKKSPAERYANAQAMADDLQRWLSHEPIMARPDSRLYVLNRFVRRHRVAVAAGAAAVLALLGLTTVSALQARRAEAAEQQAQARRQQAEDLLSYMLGEFADKLRPIGRLELLDSVGAKSLGFLAEDAEAGPLARLQRAKALTVIGEVRVSKRELDAAIEPLTAANALLQGDPPQAEMLAAWRKAQGQAAFWLGHIHYTQRRFAEAKVAWDRYRDVSQRWLQAMPQDDDATAEVGYAENNLGSLALDQGQLAEAERSFRHSVALKLEVLQRKPGDAALTAEWSDSLSWLGSTLAQRGRYVQAEAVFRQALETAEALCQKFPADQGWLEKLGNSAYALGDVLLKAGRKEAGASMFGRAIQAFRALRDIDPKNRKAVYRLIRAEAGLLRSQVKPPSAAVVAALQQRLAELEADKRSPRWHPLRAELNQMQARALLATGGVPVAQDSLRDTVELLQADQAASPLDLNLRQALLELRLLAATELTPEAAQRAQRCQELATELKSPLLAPLHHVHAGLTQVAAQVAHCLGRAGDVQRHEQWLQAQSALTSNASP</sequence>
<reference evidence="7 8" key="1">
    <citation type="submission" date="2024-08" db="EMBL/GenBank/DDBJ databases">
        <authorList>
            <person name="Lu H."/>
        </authorList>
    </citation>
    <scope>NUCLEOTIDE SEQUENCE [LARGE SCALE GENOMIC DNA]</scope>
    <source>
        <strain evidence="7 8">DXS20W</strain>
    </source>
</reference>
<dbReference type="Gene3D" id="3.30.200.20">
    <property type="entry name" value="Phosphorylase Kinase, domain 1"/>
    <property type="match status" value="1"/>
</dbReference>
<evidence type="ECO:0000313" key="8">
    <source>
        <dbReference type="Proteomes" id="UP001606302"/>
    </source>
</evidence>
<gene>
    <name evidence="7" type="ORF">ACG04Q_14105</name>
</gene>
<dbReference type="Proteomes" id="UP001606302">
    <property type="component" value="Unassembled WGS sequence"/>
</dbReference>
<dbReference type="InterPro" id="IPR019734">
    <property type="entry name" value="TPR_rpt"/>
</dbReference>
<dbReference type="InterPro" id="IPR011990">
    <property type="entry name" value="TPR-like_helical_dom_sf"/>
</dbReference>
<dbReference type="Pfam" id="PF13374">
    <property type="entry name" value="TPR_10"/>
    <property type="match status" value="2"/>
</dbReference>
<keyword evidence="3 7" id="KW-0418">Kinase</keyword>
<evidence type="ECO:0000256" key="5">
    <source>
        <dbReference type="PROSITE-ProRule" id="PRU10141"/>
    </source>
</evidence>
<dbReference type="SUPFAM" id="SSF56112">
    <property type="entry name" value="Protein kinase-like (PK-like)"/>
    <property type="match status" value="1"/>
</dbReference>
<dbReference type="Pfam" id="PF00069">
    <property type="entry name" value="Pkinase"/>
    <property type="match status" value="1"/>
</dbReference>
<evidence type="ECO:0000256" key="4">
    <source>
        <dbReference type="ARBA" id="ARBA00022840"/>
    </source>
</evidence>
<evidence type="ECO:0000256" key="3">
    <source>
        <dbReference type="ARBA" id="ARBA00022777"/>
    </source>
</evidence>
<dbReference type="Gene3D" id="1.10.510.10">
    <property type="entry name" value="Transferase(Phosphotransferase) domain 1"/>
    <property type="match status" value="1"/>
</dbReference>
<dbReference type="PROSITE" id="PS50011">
    <property type="entry name" value="PROTEIN_KINASE_DOM"/>
    <property type="match status" value="1"/>
</dbReference>
<evidence type="ECO:0000313" key="7">
    <source>
        <dbReference type="EMBL" id="MFG6462709.1"/>
    </source>
</evidence>
<dbReference type="SMART" id="SM00220">
    <property type="entry name" value="S_TKc"/>
    <property type="match status" value="1"/>
</dbReference>
<dbReference type="EMBL" id="JBIGHX010000004">
    <property type="protein sequence ID" value="MFG6462709.1"/>
    <property type="molecule type" value="Genomic_DNA"/>
</dbReference>
<dbReference type="SMART" id="SM00028">
    <property type="entry name" value="TPR"/>
    <property type="match status" value="4"/>
</dbReference>
<keyword evidence="4 5" id="KW-0067">ATP-binding</keyword>
<dbReference type="PROSITE" id="PS00107">
    <property type="entry name" value="PROTEIN_KINASE_ATP"/>
    <property type="match status" value="1"/>
</dbReference>
<dbReference type="InterPro" id="IPR011009">
    <property type="entry name" value="Kinase-like_dom_sf"/>
</dbReference>
<dbReference type="PROSITE" id="PS00108">
    <property type="entry name" value="PROTEIN_KINASE_ST"/>
    <property type="match status" value="1"/>
</dbReference>